<evidence type="ECO:0000313" key="3">
    <source>
        <dbReference type="Proteomes" id="UP000324222"/>
    </source>
</evidence>
<keyword evidence="3" id="KW-1185">Reference proteome</keyword>
<feature type="region of interest" description="Disordered" evidence="1">
    <location>
        <begin position="1"/>
        <end position="33"/>
    </location>
</feature>
<name>A0A5B7D2U7_PORTR</name>
<reference evidence="2 3" key="1">
    <citation type="submission" date="2019-05" db="EMBL/GenBank/DDBJ databases">
        <title>Another draft genome of Portunus trituberculatus and its Hox gene families provides insights of decapod evolution.</title>
        <authorList>
            <person name="Jeong J.-H."/>
            <person name="Song I."/>
            <person name="Kim S."/>
            <person name="Choi T."/>
            <person name="Kim D."/>
            <person name="Ryu S."/>
            <person name="Kim W."/>
        </authorList>
    </citation>
    <scope>NUCLEOTIDE SEQUENCE [LARGE SCALE GENOMIC DNA]</scope>
    <source>
        <tissue evidence="2">Muscle</tissue>
    </source>
</reference>
<organism evidence="2 3">
    <name type="scientific">Portunus trituberculatus</name>
    <name type="common">Swimming crab</name>
    <name type="synonym">Neptunus trituberculatus</name>
    <dbReference type="NCBI Taxonomy" id="210409"/>
    <lineage>
        <taxon>Eukaryota</taxon>
        <taxon>Metazoa</taxon>
        <taxon>Ecdysozoa</taxon>
        <taxon>Arthropoda</taxon>
        <taxon>Crustacea</taxon>
        <taxon>Multicrustacea</taxon>
        <taxon>Malacostraca</taxon>
        <taxon>Eumalacostraca</taxon>
        <taxon>Eucarida</taxon>
        <taxon>Decapoda</taxon>
        <taxon>Pleocyemata</taxon>
        <taxon>Brachyura</taxon>
        <taxon>Eubrachyura</taxon>
        <taxon>Portunoidea</taxon>
        <taxon>Portunidae</taxon>
        <taxon>Portuninae</taxon>
        <taxon>Portunus</taxon>
    </lineage>
</organism>
<sequence length="77" mass="8266">MPPHLSPTLTAEAEAGVRTPSLTQHPSPGQTLMAGDSTSCCSHTYMPHLCATLLTVRLQAKPWEPSDMGCLLLYTTN</sequence>
<dbReference type="AlphaFoldDB" id="A0A5B7D2U7"/>
<proteinExistence type="predicted"/>
<gene>
    <name evidence="2" type="ORF">E2C01_009196</name>
</gene>
<comment type="caution">
    <text evidence="2">The sequence shown here is derived from an EMBL/GenBank/DDBJ whole genome shotgun (WGS) entry which is preliminary data.</text>
</comment>
<dbReference type="Proteomes" id="UP000324222">
    <property type="component" value="Unassembled WGS sequence"/>
</dbReference>
<evidence type="ECO:0000256" key="1">
    <source>
        <dbReference type="SAM" id="MobiDB-lite"/>
    </source>
</evidence>
<evidence type="ECO:0000313" key="2">
    <source>
        <dbReference type="EMBL" id="MPC16372.1"/>
    </source>
</evidence>
<feature type="compositionally biased region" description="Polar residues" evidence="1">
    <location>
        <begin position="20"/>
        <end position="33"/>
    </location>
</feature>
<protein>
    <submittedName>
        <fullName evidence="2">Uncharacterized protein</fullName>
    </submittedName>
</protein>
<accession>A0A5B7D2U7</accession>
<dbReference type="EMBL" id="VSRR010000501">
    <property type="protein sequence ID" value="MPC16372.1"/>
    <property type="molecule type" value="Genomic_DNA"/>
</dbReference>